<dbReference type="SUPFAM" id="SSF56112">
    <property type="entry name" value="Protein kinase-like (PK-like)"/>
    <property type="match status" value="1"/>
</dbReference>
<proteinExistence type="predicted"/>
<dbReference type="Proteomes" id="UP000799291">
    <property type="component" value="Unassembled WGS sequence"/>
</dbReference>
<protein>
    <submittedName>
        <fullName evidence="2">Kinase-like protein</fullName>
    </submittedName>
</protein>
<dbReference type="GO" id="GO:0005524">
    <property type="term" value="F:ATP binding"/>
    <property type="evidence" value="ECO:0007669"/>
    <property type="project" value="InterPro"/>
</dbReference>
<dbReference type="InterPro" id="IPR011009">
    <property type="entry name" value="Kinase-like_dom_sf"/>
</dbReference>
<evidence type="ECO:0000313" key="3">
    <source>
        <dbReference type="Proteomes" id="UP000799291"/>
    </source>
</evidence>
<dbReference type="Pfam" id="PF00069">
    <property type="entry name" value="Pkinase"/>
    <property type="match status" value="1"/>
</dbReference>
<organism evidence="2 3">
    <name type="scientific">Lentithecium fluviatile CBS 122367</name>
    <dbReference type="NCBI Taxonomy" id="1168545"/>
    <lineage>
        <taxon>Eukaryota</taxon>
        <taxon>Fungi</taxon>
        <taxon>Dikarya</taxon>
        <taxon>Ascomycota</taxon>
        <taxon>Pezizomycotina</taxon>
        <taxon>Dothideomycetes</taxon>
        <taxon>Pleosporomycetidae</taxon>
        <taxon>Pleosporales</taxon>
        <taxon>Massarineae</taxon>
        <taxon>Lentitheciaceae</taxon>
        <taxon>Lentithecium</taxon>
    </lineage>
</organism>
<keyword evidence="3" id="KW-1185">Reference proteome</keyword>
<keyword evidence="2" id="KW-0418">Kinase</keyword>
<dbReference type="PROSITE" id="PS50011">
    <property type="entry name" value="PROTEIN_KINASE_DOM"/>
    <property type="match status" value="1"/>
</dbReference>
<accession>A0A6G1INA2</accession>
<sequence length="398" mass="44321">MNMSQEESPTLPEEALTQSRVIADAQLAYGQGHEQVQDAYEGALERLLGLPSILAPQNNHMPPPTASTASYHTPRTGDTVFYSAVSTFSARIGAGRAVIINNEGLSSNPQSQYNELLATRNLWPVDPMQEQNWSGRGQHAEFQKQERWQLDAMLPVQDFLGSSSLAMVQSVKCKRILLARKTIRCIPGRSMTREKAIEEVAHLTRLSHAHIVRVIGTYIIGQELSILIYPVAQYNLDSFLRLVDEHPLYESRQSLPRFMVCLANALAYVHQELTKHMDIKPQNILVRTLARAERNTLWSDRYSVYIADFGIARSYGTAEATETDGPTMFTRKYAAPEVVAQEKRGLAADIFSLGCVFAEIVAAFVPLKLGECESHISLLQSALLENKSGDRSYQANIG</sequence>
<evidence type="ECO:0000259" key="1">
    <source>
        <dbReference type="PROSITE" id="PS50011"/>
    </source>
</evidence>
<dbReference type="PANTHER" id="PTHR24359:SF1">
    <property type="entry name" value="INHIBITOR OF NUCLEAR FACTOR KAPPA-B KINASE EPSILON SUBUNIT HOMOLOG 1-RELATED"/>
    <property type="match status" value="1"/>
</dbReference>
<dbReference type="InterPro" id="IPR000719">
    <property type="entry name" value="Prot_kinase_dom"/>
</dbReference>
<feature type="non-terminal residue" evidence="2">
    <location>
        <position position="398"/>
    </location>
</feature>
<evidence type="ECO:0000313" key="2">
    <source>
        <dbReference type="EMBL" id="KAF2679625.1"/>
    </source>
</evidence>
<gene>
    <name evidence="2" type="ORF">K458DRAFT_374806</name>
</gene>
<dbReference type="GO" id="GO:0004674">
    <property type="term" value="F:protein serine/threonine kinase activity"/>
    <property type="evidence" value="ECO:0007669"/>
    <property type="project" value="TreeGrafter"/>
</dbReference>
<reference evidence="2" key="1">
    <citation type="journal article" date="2020" name="Stud. Mycol.">
        <title>101 Dothideomycetes genomes: a test case for predicting lifestyles and emergence of pathogens.</title>
        <authorList>
            <person name="Haridas S."/>
            <person name="Albert R."/>
            <person name="Binder M."/>
            <person name="Bloem J."/>
            <person name="Labutti K."/>
            <person name="Salamov A."/>
            <person name="Andreopoulos B."/>
            <person name="Baker S."/>
            <person name="Barry K."/>
            <person name="Bills G."/>
            <person name="Bluhm B."/>
            <person name="Cannon C."/>
            <person name="Castanera R."/>
            <person name="Culley D."/>
            <person name="Daum C."/>
            <person name="Ezra D."/>
            <person name="Gonzalez J."/>
            <person name="Henrissat B."/>
            <person name="Kuo A."/>
            <person name="Liang C."/>
            <person name="Lipzen A."/>
            <person name="Lutzoni F."/>
            <person name="Magnuson J."/>
            <person name="Mondo S."/>
            <person name="Nolan M."/>
            <person name="Ohm R."/>
            <person name="Pangilinan J."/>
            <person name="Park H.-J."/>
            <person name="Ramirez L."/>
            <person name="Alfaro M."/>
            <person name="Sun H."/>
            <person name="Tritt A."/>
            <person name="Yoshinaga Y."/>
            <person name="Zwiers L.-H."/>
            <person name="Turgeon B."/>
            <person name="Goodwin S."/>
            <person name="Spatafora J."/>
            <person name="Crous P."/>
            <person name="Grigoriev I."/>
        </authorList>
    </citation>
    <scope>NUCLEOTIDE SEQUENCE</scope>
    <source>
        <strain evidence="2">CBS 122367</strain>
    </source>
</reference>
<name>A0A6G1INA2_9PLEO</name>
<keyword evidence="2" id="KW-0808">Transferase</keyword>
<dbReference type="CDD" id="cd00180">
    <property type="entry name" value="PKc"/>
    <property type="match status" value="1"/>
</dbReference>
<dbReference type="PANTHER" id="PTHR24359">
    <property type="entry name" value="SERINE/THREONINE-PROTEIN KINASE SBK1"/>
    <property type="match status" value="1"/>
</dbReference>
<dbReference type="EMBL" id="MU005602">
    <property type="protein sequence ID" value="KAF2679625.1"/>
    <property type="molecule type" value="Genomic_DNA"/>
</dbReference>
<feature type="domain" description="Protein kinase" evidence="1">
    <location>
        <begin position="154"/>
        <end position="398"/>
    </location>
</feature>
<dbReference type="AlphaFoldDB" id="A0A6G1INA2"/>
<dbReference type="OrthoDB" id="4062651at2759"/>
<dbReference type="SMART" id="SM00220">
    <property type="entry name" value="S_TKc"/>
    <property type="match status" value="1"/>
</dbReference>
<dbReference type="Gene3D" id="1.10.510.10">
    <property type="entry name" value="Transferase(Phosphotransferase) domain 1"/>
    <property type="match status" value="1"/>
</dbReference>